<dbReference type="SUPFAM" id="SSF56112">
    <property type="entry name" value="Protein kinase-like (PK-like)"/>
    <property type="match status" value="1"/>
</dbReference>
<accession>A0A814IV33</accession>
<dbReference type="Proteomes" id="UP000663879">
    <property type="component" value="Unassembled WGS sequence"/>
</dbReference>
<dbReference type="InterPro" id="IPR011009">
    <property type="entry name" value="Kinase-like_dom_sf"/>
</dbReference>
<evidence type="ECO:0000313" key="4">
    <source>
        <dbReference type="Proteomes" id="UP000663879"/>
    </source>
</evidence>
<feature type="region of interest" description="Disordered" evidence="1">
    <location>
        <begin position="56"/>
        <end position="111"/>
    </location>
</feature>
<sequence length="192" mass="22063">MGSVNRLLSKQNALECPPFEEKFKCPKCKEVTGNAHQTEIEINYQLDNLNEKETDIPSERNNRQQGSVHSNTPVLLSGPQTVSNMSSRFSSSSSNQPLQSNQPQENPSEQTTEILQTELFDYKIFENIEYPFFQDHSKYEYFEKIKQGNFGEVFKAKCKKTNKIVAIKTFLRENEPEGRSFVNGELVKLTKL</sequence>
<reference evidence="3" key="1">
    <citation type="submission" date="2021-02" db="EMBL/GenBank/DDBJ databases">
        <authorList>
            <person name="Nowell W R."/>
        </authorList>
    </citation>
    <scope>NUCLEOTIDE SEQUENCE</scope>
    <source>
        <strain evidence="3">Ploen Becks lab</strain>
    </source>
</reference>
<evidence type="ECO:0000313" key="3">
    <source>
        <dbReference type="EMBL" id="CAF1028666.1"/>
    </source>
</evidence>
<feature type="compositionally biased region" description="Low complexity" evidence="1">
    <location>
        <begin position="83"/>
        <end position="108"/>
    </location>
</feature>
<dbReference type="EMBL" id="CAJNOC010004637">
    <property type="protein sequence ID" value="CAF1028666.1"/>
    <property type="molecule type" value="Genomic_DNA"/>
</dbReference>
<gene>
    <name evidence="3" type="ORF">OXX778_LOCUS17751</name>
</gene>
<feature type="compositionally biased region" description="Polar residues" evidence="1">
    <location>
        <begin position="63"/>
        <end position="82"/>
    </location>
</feature>
<dbReference type="GO" id="GO:0005524">
    <property type="term" value="F:ATP binding"/>
    <property type="evidence" value="ECO:0007669"/>
    <property type="project" value="InterPro"/>
</dbReference>
<evidence type="ECO:0000259" key="2">
    <source>
        <dbReference type="PROSITE" id="PS50011"/>
    </source>
</evidence>
<protein>
    <recommendedName>
        <fullName evidence="2">Protein kinase domain-containing protein</fullName>
    </recommendedName>
</protein>
<evidence type="ECO:0000256" key="1">
    <source>
        <dbReference type="SAM" id="MobiDB-lite"/>
    </source>
</evidence>
<organism evidence="3 4">
    <name type="scientific">Brachionus calyciflorus</name>
    <dbReference type="NCBI Taxonomy" id="104777"/>
    <lineage>
        <taxon>Eukaryota</taxon>
        <taxon>Metazoa</taxon>
        <taxon>Spiralia</taxon>
        <taxon>Gnathifera</taxon>
        <taxon>Rotifera</taxon>
        <taxon>Eurotatoria</taxon>
        <taxon>Monogononta</taxon>
        <taxon>Pseudotrocha</taxon>
        <taxon>Ploima</taxon>
        <taxon>Brachionidae</taxon>
        <taxon>Brachionus</taxon>
    </lineage>
</organism>
<dbReference type="InterPro" id="IPR000719">
    <property type="entry name" value="Prot_kinase_dom"/>
</dbReference>
<dbReference type="Gene3D" id="3.30.200.20">
    <property type="entry name" value="Phosphorylase Kinase, domain 1"/>
    <property type="match status" value="1"/>
</dbReference>
<proteinExistence type="predicted"/>
<dbReference type="AlphaFoldDB" id="A0A814IV33"/>
<keyword evidence="4" id="KW-1185">Reference proteome</keyword>
<feature type="domain" description="Protein kinase" evidence="2">
    <location>
        <begin position="139"/>
        <end position="192"/>
    </location>
</feature>
<name>A0A814IV33_9BILA</name>
<comment type="caution">
    <text evidence="3">The sequence shown here is derived from an EMBL/GenBank/DDBJ whole genome shotgun (WGS) entry which is preliminary data.</text>
</comment>
<dbReference type="PROSITE" id="PS50011">
    <property type="entry name" value="PROTEIN_KINASE_DOM"/>
    <property type="match status" value="1"/>
</dbReference>
<dbReference type="GO" id="GO:0004672">
    <property type="term" value="F:protein kinase activity"/>
    <property type="evidence" value="ECO:0007669"/>
    <property type="project" value="InterPro"/>
</dbReference>